<evidence type="ECO:0008006" key="7">
    <source>
        <dbReference type="Google" id="ProtNLM"/>
    </source>
</evidence>
<feature type="transmembrane region" description="Helical" evidence="4">
    <location>
        <begin position="107"/>
        <end position="127"/>
    </location>
</feature>
<dbReference type="Pfam" id="PF07690">
    <property type="entry name" value="MFS_1"/>
    <property type="match status" value="1"/>
</dbReference>
<feature type="transmembrane region" description="Helical" evidence="4">
    <location>
        <begin position="401"/>
        <end position="424"/>
    </location>
</feature>
<sequence>MDNSVDNSVVDPEKTEAVESSEISSSPPYPAMEPTSPSRWTAYLQILAGHLMIFDTFGYIGSWGLFQSYYISTLGRSQSDISWIGSIQLLLVFFVGTFSGRSLDAGYLRITLAIGCALQILGIFAAASATTYWQLLLAQGICVGLGDGLIFCPMISLISTYYDDKNRALAVSFAAAGAATGGMVFPAIAKQLLPRLGEPWSVRVMGFVFVFNSAITLLVVKPRVAARKSGPLVEWTAFKELPYSLYAIGIFLTLWGLYFAYYYISIFGSHVIHVPSAQSFYLIIAINGIGIPGRIFPAWLAARVIGNALHVLIPLTFGAGVLLYFWRLVHSYSGLLAWIIVYGFFANAVQSLFVGSVGSLTKDRQKMGVRVGMIFTIVSFACLTGPPIAGALIDLRGGDFLYAQIFGGTAVVLGSCVLTIAAIASSRQIILNEK</sequence>
<dbReference type="GO" id="GO:0016020">
    <property type="term" value="C:membrane"/>
    <property type="evidence" value="ECO:0007669"/>
    <property type="project" value="UniProtKB-SubCell"/>
</dbReference>
<dbReference type="InterPro" id="IPR011701">
    <property type="entry name" value="MFS"/>
</dbReference>
<evidence type="ECO:0000256" key="1">
    <source>
        <dbReference type="ARBA" id="ARBA00004141"/>
    </source>
</evidence>
<feature type="transmembrane region" description="Helical" evidence="4">
    <location>
        <begin position="133"/>
        <end position="156"/>
    </location>
</feature>
<organism evidence="5 6">
    <name type="scientific">Trichoderma simmonsii</name>
    <dbReference type="NCBI Taxonomy" id="1491479"/>
    <lineage>
        <taxon>Eukaryota</taxon>
        <taxon>Fungi</taxon>
        <taxon>Dikarya</taxon>
        <taxon>Ascomycota</taxon>
        <taxon>Pezizomycotina</taxon>
        <taxon>Sordariomycetes</taxon>
        <taxon>Hypocreomycetidae</taxon>
        <taxon>Hypocreales</taxon>
        <taxon>Hypocreaceae</taxon>
        <taxon>Trichoderma</taxon>
    </lineage>
</organism>
<reference evidence="5 6" key="1">
    <citation type="journal article" date="2021" name="BMC Genomics">
        <title>Telomere-to-telomere genome assembly of asparaginase-producing Trichoderma simmonsii.</title>
        <authorList>
            <person name="Chung D."/>
            <person name="Kwon Y.M."/>
            <person name="Yang Y."/>
        </authorList>
    </citation>
    <scope>NUCLEOTIDE SEQUENCE [LARGE SCALE GENOMIC DNA]</scope>
    <source>
        <strain evidence="5 6">GH-Sj1</strain>
    </source>
</reference>
<evidence type="ECO:0000256" key="2">
    <source>
        <dbReference type="ARBA" id="ARBA00006727"/>
    </source>
</evidence>
<feature type="transmembrane region" description="Helical" evidence="4">
    <location>
        <begin position="241"/>
        <end position="264"/>
    </location>
</feature>
<evidence type="ECO:0000313" key="5">
    <source>
        <dbReference type="EMBL" id="QYS92743.1"/>
    </source>
</evidence>
<dbReference type="GO" id="GO:0022857">
    <property type="term" value="F:transmembrane transporter activity"/>
    <property type="evidence" value="ECO:0007669"/>
    <property type="project" value="InterPro"/>
</dbReference>
<dbReference type="AlphaFoldDB" id="A0A8G0L142"/>
<feature type="transmembrane region" description="Helical" evidence="4">
    <location>
        <begin position="42"/>
        <end position="61"/>
    </location>
</feature>
<feature type="transmembrane region" description="Helical" evidence="4">
    <location>
        <begin position="276"/>
        <end position="296"/>
    </location>
</feature>
<keyword evidence="4" id="KW-1133">Transmembrane helix</keyword>
<feature type="transmembrane region" description="Helical" evidence="4">
    <location>
        <begin position="81"/>
        <end position="100"/>
    </location>
</feature>
<dbReference type="Gene3D" id="1.20.1250.20">
    <property type="entry name" value="MFS general substrate transporter like domains"/>
    <property type="match status" value="1"/>
</dbReference>
<keyword evidence="4" id="KW-0472">Membrane</keyword>
<accession>A0A8G0L142</accession>
<dbReference type="Proteomes" id="UP000826661">
    <property type="component" value="Chromosome I"/>
</dbReference>
<dbReference type="PANTHER" id="PTHR11360">
    <property type="entry name" value="MONOCARBOXYLATE TRANSPORTER"/>
    <property type="match status" value="1"/>
</dbReference>
<proteinExistence type="inferred from homology"/>
<evidence type="ECO:0000313" key="6">
    <source>
        <dbReference type="Proteomes" id="UP000826661"/>
    </source>
</evidence>
<comment type="similarity">
    <text evidence="2">Belongs to the major facilitator superfamily. Monocarboxylate porter (TC 2.A.1.13) family.</text>
</comment>
<evidence type="ECO:0000256" key="4">
    <source>
        <dbReference type="SAM" id="Phobius"/>
    </source>
</evidence>
<evidence type="ECO:0000256" key="3">
    <source>
        <dbReference type="SAM" id="MobiDB-lite"/>
    </source>
</evidence>
<name>A0A8G0L142_9HYPO</name>
<feature type="transmembrane region" description="Helical" evidence="4">
    <location>
        <begin position="335"/>
        <end position="355"/>
    </location>
</feature>
<keyword evidence="6" id="KW-1185">Reference proteome</keyword>
<feature type="transmembrane region" description="Helical" evidence="4">
    <location>
        <begin position="168"/>
        <end position="188"/>
    </location>
</feature>
<dbReference type="InterPro" id="IPR050327">
    <property type="entry name" value="Proton-linked_MCT"/>
</dbReference>
<protein>
    <recommendedName>
        <fullName evidence="7">Major facilitator superfamily (MFS) profile domain-containing protein</fullName>
    </recommendedName>
</protein>
<dbReference type="PANTHER" id="PTHR11360:SF130">
    <property type="entry name" value="MAJOR FACILITATOR SUPERFAMILY (MFS) PROFILE DOMAIN-CONTAINING PROTEIN-RELATED"/>
    <property type="match status" value="1"/>
</dbReference>
<feature type="transmembrane region" description="Helical" evidence="4">
    <location>
        <begin position="367"/>
        <end position="389"/>
    </location>
</feature>
<keyword evidence="4" id="KW-0812">Transmembrane</keyword>
<dbReference type="EMBL" id="CP075864">
    <property type="protein sequence ID" value="QYS92743.1"/>
    <property type="molecule type" value="Genomic_DNA"/>
</dbReference>
<feature type="transmembrane region" description="Helical" evidence="4">
    <location>
        <begin position="308"/>
        <end position="329"/>
    </location>
</feature>
<comment type="subcellular location">
    <subcellularLocation>
        <location evidence="1">Membrane</location>
        <topology evidence="1">Multi-pass membrane protein</topology>
    </subcellularLocation>
</comment>
<feature type="region of interest" description="Disordered" evidence="3">
    <location>
        <begin position="1"/>
        <end position="33"/>
    </location>
</feature>
<dbReference type="SUPFAM" id="SSF103473">
    <property type="entry name" value="MFS general substrate transporter"/>
    <property type="match status" value="1"/>
</dbReference>
<dbReference type="InterPro" id="IPR036259">
    <property type="entry name" value="MFS_trans_sf"/>
</dbReference>
<feature type="transmembrane region" description="Helical" evidence="4">
    <location>
        <begin position="200"/>
        <end position="220"/>
    </location>
</feature>
<gene>
    <name evidence="5" type="ORF">H0G86_000141</name>
</gene>